<evidence type="ECO:0000313" key="1">
    <source>
        <dbReference type="EMBL" id="EAQ48444.1"/>
    </source>
</evidence>
<sequence length="302" mass="32404">MNAYLNYLIFLAFLGAVVPGKAQEYGRGSKAKATATATTTTHTKALVIGTSGAAARDAILFSGYLEHVAQVPVEQLITLSGKTAKAAQIYTALKKLTDSIQEGDQVYFYFSGTSVYSDFLGTPESLLLAADFKAEEPLLSSTGIVRLSDILNLLGKASAEGASIQCILDTNKADDPLVFQQTAKRNMQTIQTRTQNYTCFLATGPEGTSYNSASNSLGVFTHNLVLGLMGAADTNADDRITYSELDDYLYTQVQQQTGKQQQPVCPSLPGETIRVLPPGARAQALKLAQQENAKALFKTLVH</sequence>
<comment type="caution">
    <text evidence="1">The sequence shown here is derived from an EMBL/GenBank/DDBJ whole genome shotgun (WGS) entry which is preliminary data.</text>
</comment>
<reference evidence="1 2" key="1">
    <citation type="journal article" date="2007" name="Nature">
        <title>Light stimulates growth of proteorhodopsin-containing marine Flavobacteria.</title>
        <authorList>
            <person name="Gomez-Consarnau L."/>
            <person name="Gonzalez J.M."/>
            <person name="Coll-Llado M."/>
            <person name="Gourdon P."/>
            <person name="Pascher T."/>
            <person name="Neutze R."/>
            <person name="Pedros-Alio C."/>
            <person name="Pinhassi J."/>
        </authorList>
    </citation>
    <scope>NUCLEOTIDE SEQUENCE [LARGE SCALE GENOMIC DNA]</scope>
    <source>
        <strain evidence="1 2">MED217</strain>
    </source>
</reference>
<dbReference type="STRING" id="398720.MED217_13094"/>
<protein>
    <recommendedName>
        <fullName evidence="3">EF-hand domain-containing protein</fullName>
    </recommendedName>
</protein>
<dbReference type="OrthoDB" id="9767236at2"/>
<accession>A3XPT5</accession>
<gene>
    <name evidence="1" type="ORF">MED217_13094</name>
</gene>
<dbReference type="RefSeq" id="WP_009780973.1">
    <property type="nucleotide sequence ID" value="NZ_CH672395.1"/>
</dbReference>
<keyword evidence="2" id="KW-1185">Reference proteome</keyword>
<dbReference type="PROSITE" id="PS00018">
    <property type="entry name" value="EF_HAND_1"/>
    <property type="match status" value="1"/>
</dbReference>
<evidence type="ECO:0000313" key="2">
    <source>
        <dbReference type="Proteomes" id="UP000001601"/>
    </source>
</evidence>
<dbReference type="HOGENOM" id="CLU_920691_0_0_10"/>
<proteinExistence type="predicted"/>
<dbReference type="EMBL" id="AANC01000008">
    <property type="protein sequence ID" value="EAQ48444.1"/>
    <property type="molecule type" value="Genomic_DNA"/>
</dbReference>
<evidence type="ECO:0008006" key="3">
    <source>
        <dbReference type="Google" id="ProtNLM"/>
    </source>
</evidence>
<dbReference type="Proteomes" id="UP000001601">
    <property type="component" value="Unassembled WGS sequence"/>
</dbReference>
<name>A3XPT5_LEEBM</name>
<dbReference type="eggNOG" id="COG4249">
    <property type="taxonomic scope" value="Bacteria"/>
</dbReference>
<dbReference type="AlphaFoldDB" id="A3XPT5"/>
<organism evidence="1 2">
    <name type="scientific">Leeuwenhoekiella blandensis (strain CECT 7118 / CCUG 51940 / KCTC 22103 / MED217)</name>
    <name type="common">Flavobacterium sp. (strain MED217)</name>
    <dbReference type="NCBI Taxonomy" id="398720"/>
    <lineage>
        <taxon>Bacteria</taxon>
        <taxon>Pseudomonadati</taxon>
        <taxon>Bacteroidota</taxon>
        <taxon>Flavobacteriia</taxon>
        <taxon>Flavobacteriales</taxon>
        <taxon>Flavobacteriaceae</taxon>
        <taxon>Leeuwenhoekiella</taxon>
    </lineage>
</organism>
<dbReference type="Gene3D" id="3.40.50.1460">
    <property type="match status" value="1"/>
</dbReference>
<dbReference type="InterPro" id="IPR018247">
    <property type="entry name" value="EF_Hand_1_Ca_BS"/>
</dbReference>